<dbReference type="EMBL" id="UXSR01002020">
    <property type="protein sequence ID" value="VDD78653.1"/>
    <property type="molecule type" value="Genomic_DNA"/>
</dbReference>
<organism evidence="3">
    <name type="scientific">Mesocestoides corti</name>
    <name type="common">Flatworm</name>
    <dbReference type="NCBI Taxonomy" id="53468"/>
    <lineage>
        <taxon>Eukaryota</taxon>
        <taxon>Metazoa</taxon>
        <taxon>Spiralia</taxon>
        <taxon>Lophotrochozoa</taxon>
        <taxon>Platyhelminthes</taxon>
        <taxon>Cestoda</taxon>
        <taxon>Eucestoda</taxon>
        <taxon>Cyclophyllidea</taxon>
        <taxon>Mesocestoididae</taxon>
        <taxon>Mesocestoides</taxon>
    </lineage>
</organism>
<protein>
    <submittedName>
        <fullName evidence="1 3">Uncharacterized protein</fullName>
    </submittedName>
</protein>
<dbReference type="Proteomes" id="UP000267029">
    <property type="component" value="Unassembled WGS sequence"/>
</dbReference>
<evidence type="ECO:0000313" key="2">
    <source>
        <dbReference type="Proteomes" id="UP000267029"/>
    </source>
</evidence>
<sequence length="76" mass="8353">MTGQLETQNDDVQDPSLFLMQKSTMHRGGCWRENITMAWKTRLSAQPVGMARGCGGVCVGVDVDVGVFEEECMGEQ</sequence>
<gene>
    <name evidence="1" type="ORF">MCOS_LOCUS4656</name>
</gene>
<accession>A0A0R3UCK7</accession>
<proteinExistence type="predicted"/>
<evidence type="ECO:0000313" key="3">
    <source>
        <dbReference type="WBParaSite" id="MCOS_0000465501-mRNA-1"/>
    </source>
</evidence>
<dbReference type="AlphaFoldDB" id="A0A0R3UCK7"/>
<reference evidence="3" key="1">
    <citation type="submission" date="2017-02" db="UniProtKB">
        <authorList>
            <consortium name="WormBaseParasite"/>
        </authorList>
    </citation>
    <scope>IDENTIFICATION</scope>
</reference>
<name>A0A0R3UCK7_MESCO</name>
<evidence type="ECO:0000313" key="1">
    <source>
        <dbReference type="EMBL" id="VDD78653.1"/>
    </source>
</evidence>
<reference evidence="1 2" key="2">
    <citation type="submission" date="2018-10" db="EMBL/GenBank/DDBJ databases">
        <authorList>
            <consortium name="Pathogen Informatics"/>
        </authorList>
    </citation>
    <scope>NUCLEOTIDE SEQUENCE [LARGE SCALE GENOMIC DNA]</scope>
</reference>
<dbReference type="WBParaSite" id="MCOS_0000465501-mRNA-1">
    <property type="protein sequence ID" value="MCOS_0000465501-mRNA-1"/>
    <property type="gene ID" value="MCOS_0000465501"/>
</dbReference>
<keyword evidence="2" id="KW-1185">Reference proteome</keyword>